<feature type="compositionally biased region" description="Gly residues" evidence="1">
    <location>
        <begin position="110"/>
        <end position="119"/>
    </location>
</feature>
<dbReference type="OrthoDB" id="1101576at2759"/>
<sequence length="119" mass="13099">MSDDVKRFERNHLLTTHFCIQLDKSVLNDNEALLLAYVCYVMDQEIHSGLSVAYPEINLARRDALWLDAEIRLRVAPRPLGRPKGLSDDGLGRSPSKGVLRAWVGSERPTGGGGSPALS</sequence>
<accession>A0A8X6U2U4</accession>
<dbReference type="AlphaFoldDB" id="A0A8X6U2U4"/>
<gene>
    <name evidence="2" type="ORF">NPIL_101811</name>
</gene>
<organism evidence="2 3">
    <name type="scientific">Nephila pilipes</name>
    <name type="common">Giant wood spider</name>
    <name type="synonym">Nephila maculata</name>
    <dbReference type="NCBI Taxonomy" id="299642"/>
    <lineage>
        <taxon>Eukaryota</taxon>
        <taxon>Metazoa</taxon>
        <taxon>Ecdysozoa</taxon>
        <taxon>Arthropoda</taxon>
        <taxon>Chelicerata</taxon>
        <taxon>Arachnida</taxon>
        <taxon>Araneae</taxon>
        <taxon>Araneomorphae</taxon>
        <taxon>Entelegynae</taxon>
        <taxon>Araneoidea</taxon>
        <taxon>Nephilidae</taxon>
        <taxon>Nephila</taxon>
    </lineage>
</organism>
<comment type="caution">
    <text evidence="2">The sequence shown here is derived from an EMBL/GenBank/DDBJ whole genome shotgun (WGS) entry which is preliminary data.</text>
</comment>
<evidence type="ECO:0000256" key="1">
    <source>
        <dbReference type="SAM" id="MobiDB-lite"/>
    </source>
</evidence>
<evidence type="ECO:0000313" key="3">
    <source>
        <dbReference type="Proteomes" id="UP000887013"/>
    </source>
</evidence>
<reference evidence="2" key="1">
    <citation type="submission" date="2020-08" db="EMBL/GenBank/DDBJ databases">
        <title>Multicomponent nature underlies the extraordinary mechanical properties of spider dragline silk.</title>
        <authorList>
            <person name="Kono N."/>
            <person name="Nakamura H."/>
            <person name="Mori M."/>
            <person name="Yoshida Y."/>
            <person name="Ohtoshi R."/>
            <person name="Malay A.D."/>
            <person name="Moran D.A.P."/>
            <person name="Tomita M."/>
            <person name="Numata K."/>
            <person name="Arakawa K."/>
        </authorList>
    </citation>
    <scope>NUCLEOTIDE SEQUENCE</scope>
</reference>
<keyword evidence="3" id="KW-1185">Reference proteome</keyword>
<proteinExistence type="predicted"/>
<dbReference type="Proteomes" id="UP000887013">
    <property type="component" value="Unassembled WGS sequence"/>
</dbReference>
<name>A0A8X6U2U4_NEPPI</name>
<protein>
    <submittedName>
        <fullName evidence="2">Uncharacterized protein</fullName>
    </submittedName>
</protein>
<dbReference type="EMBL" id="BMAW01116160">
    <property type="protein sequence ID" value="GFT69384.1"/>
    <property type="molecule type" value="Genomic_DNA"/>
</dbReference>
<evidence type="ECO:0000313" key="2">
    <source>
        <dbReference type="EMBL" id="GFT69384.1"/>
    </source>
</evidence>
<feature type="region of interest" description="Disordered" evidence="1">
    <location>
        <begin position="79"/>
        <end position="119"/>
    </location>
</feature>